<dbReference type="InterPro" id="IPR003509">
    <property type="entry name" value="UPF0102_YraN-like"/>
</dbReference>
<evidence type="ECO:0000256" key="1">
    <source>
        <dbReference type="ARBA" id="ARBA00006738"/>
    </source>
</evidence>
<comment type="caution">
    <text evidence="3">The sequence shown here is derived from an EMBL/GenBank/DDBJ whole genome shotgun (WGS) entry which is preliminary data.</text>
</comment>
<protein>
    <recommendedName>
        <fullName evidence="2">UPF0102 protein WKV44_04830</fullName>
    </recommendedName>
</protein>
<evidence type="ECO:0000313" key="3">
    <source>
        <dbReference type="EMBL" id="MEM5947861.1"/>
    </source>
</evidence>
<proteinExistence type="inferred from homology"/>
<dbReference type="HAMAP" id="MF_00048">
    <property type="entry name" value="UPF0102"/>
    <property type="match status" value="1"/>
</dbReference>
<dbReference type="InterPro" id="IPR011335">
    <property type="entry name" value="Restrct_endonuc-II-like"/>
</dbReference>
<dbReference type="EMBL" id="JBCHKQ010000002">
    <property type="protein sequence ID" value="MEM5947861.1"/>
    <property type="molecule type" value="Genomic_DNA"/>
</dbReference>
<gene>
    <name evidence="3" type="ORF">WKV44_04830</name>
</gene>
<name>A0ABU9UB31_9SPIR</name>
<dbReference type="SUPFAM" id="SSF52980">
    <property type="entry name" value="Restriction endonuclease-like"/>
    <property type="match status" value="1"/>
</dbReference>
<evidence type="ECO:0000256" key="2">
    <source>
        <dbReference type="HAMAP-Rule" id="MF_00048"/>
    </source>
</evidence>
<dbReference type="RefSeq" id="WP_420069309.1">
    <property type="nucleotide sequence ID" value="NZ_JBCHKQ010000002.1"/>
</dbReference>
<dbReference type="Proteomes" id="UP001466331">
    <property type="component" value="Unassembled WGS sequence"/>
</dbReference>
<evidence type="ECO:0000313" key="4">
    <source>
        <dbReference type="Proteomes" id="UP001466331"/>
    </source>
</evidence>
<comment type="similarity">
    <text evidence="1 2">Belongs to the UPF0102 family.</text>
</comment>
<dbReference type="CDD" id="cd20736">
    <property type="entry name" value="PoNe_Nuclease"/>
    <property type="match status" value="1"/>
</dbReference>
<keyword evidence="4" id="KW-1185">Reference proteome</keyword>
<accession>A0ABU9UB31</accession>
<dbReference type="InterPro" id="IPR011856">
    <property type="entry name" value="tRNA_endonuc-like_dom_sf"/>
</dbReference>
<sequence length="132" mass="14914">MSTRELGNSGEDAAEVYLRSKGLKILKRNFIGSRGEVDIIAKDGDCFVFVEVKSWSAYDKDSLCLSISSGKMRRICYTALEYLYSEGLSEEDVDLRFDVIFIRHGKVEHLVGAFDGILEDGTYSKENRPQED</sequence>
<dbReference type="Pfam" id="PF02021">
    <property type="entry name" value="UPF0102"/>
    <property type="match status" value="1"/>
</dbReference>
<dbReference type="NCBIfam" id="TIGR00252">
    <property type="entry name" value="YraN family protein"/>
    <property type="match status" value="1"/>
</dbReference>
<organism evidence="3 4">
    <name type="scientific">Rarispira pelagica</name>
    <dbReference type="NCBI Taxonomy" id="3141764"/>
    <lineage>
        <taxon>Bacteria</taxon>
        <taxon>Pseudomonadati</taxon>
        <taxon>Spirochaetota</taxon>
        <taxon>Spirochaetia</taxon>
        <taxon>Winmispirales</taxon>
        <taxon>Winmispiraceae</taxon>
        <taxon>Rarispira</taxon>
    </lineage>
</organism>
<reference evidence="3 4" key="1">
    <citation type="submission" date="2024-03" db="EMBL/GenBank/DDBJ databases">
        <title>Ignisphaera cupida sp. nov., a hyperthermophilic hydrolytic archaeon from a hot spring of Kamchatka, and proposal of Ignisphaeraceae fam. nov.</title>
        <authorList>
            <person name="Podosokorskaya O.A."/>
            <person name="Elcheninov A.G."/>
            <person name="Maltseva A.I."/>
            <person name="Zayulina K.S."/>
            <person name="Novikov A."/>
            <person name="Merkel A.Y."/>
        </authorList>
    </citation>
    <scope>NUCLEOTIDE SEQUENCE [LARGE SCALE GENOMIC DNA]</scope>
    <source>
        <strain evidence="3 4">38H-sp</strain>
    </source>
</reference>
<dbReference type="Gene3D" id="3.40.1350.10">
    <property type="match status" value="1"/>
</dbReference>
<dbReference type="PANTHER" id="PTHR34039">
    <property type="entry name" value="UPF0102 PROTEIN YRAN"/>
    <property type="match status" value="1"/>
</dbReference>
<dbReference type="PANTHER" id="PTHR34039:SF1">
    <property type="entry name" value="UPF0102 PROTEIN YRAN"/>
    <property type="match status" value="1"/>
</dbReference>